<dbReference type="PROSITE" id="PS51332">
    <property type="entry name" value="B12_BINDING"/>
    <property type="match status" value="1"/>
</dbReference>
<dbReference type="InterPro" id="IPR058240">
    <property type="entry name" value="rSAM_sf"/>
</dbReference>
<evidence type="ECO:0000313" key="8">
    <source>
        <dbReference type="EMBL" id="GAA4433746.1"/>
    </source>
</evidence>
<accession>A0ABP8LSL0</accession>
<comment type="caution">
    <text evidence="8">The sequence shown here is derived from an EMBL/GenBank/DDBJ whole genome shotgun (WGS) entry which is preliminary data.</text>
</comment>
<sequence length="734" mass="83299">MEKPSILLLTPPLTQLNTPYPATAYLKGFLTGRGYEVTQADMGIELVLRMFSRPGLQQIFSAIEAGEYELSDNSLRMLRLKKEYLQTIEPVIRFLQNKDSTLAQQISYSRFLPEASRFDQVEDIDWAFGSMGISDRARYLATLYLEDLGDLIKETICPYFAFSRYAESLAMSATHFDPLEEALQTGPNLVDQLLLELLEERLQAVKPDVVGFSIPFPGNLYGGLRMAQYIKQKYPHIKTMMGGGYPNTELRSLREPRLFQYIDFVTLDDGEGPWLKLLEHLQGQRPQDQLQRTFLLQEGEVVYINNCPEANVPHTEIGTPDYSDLPLADYLSVIDVINPMHRLWSDGRWNKLTIAHGCYWKRCSFCDITLDYINRYEVAPAALLVDRIEQIIAQTGQTGFHFVDEAAPPAPLRDMAIELIRRGVKISWWGNIRFEKTFSPDLCRLLAASGCIAVSGGLEVASDRLLALMEKGVSIEQVARVTDAFTQAGIMVHAYLMYGFPTQTAQETIDSLEVVRQLFVNNVIQSGFWHRFSMTAHSPVGKNPEKYGVVKVGPEEGPFANNDLWHDDPTGTDHELFGPGLAKAIYNYMHGVGLEQPLSFWFDFKVPRVKTKPDLIYNAIQQAPKPDADRRNARVLWLGNQPELEFTMMAKKGQTIERCVLTFYEKGEDFQVKTTASIGQWLFDVLQQVSTDSTETVLLKQLEASFPADAHLRFTEFLSSPSWFELREKGMLLL</sequence>
<keyword evidence="4" id="KW-0408">Iron</keyword>
<dbReference type="Pfam" id="PF04055">
    <property type="entry name" value="Radical_SAM"/>
    <property type="match status" value="1"/>
</dbReference>
<comment type="cofactor">
    <cofactor evidence="1">
        <name>[4Fe-4S] cluster</name>
        <dbReference type="ChEBI" id="CHEBI:49883"/>
    </cofactor>
</comment>
<dbReference type="InterPro" id="IPR007197">
    <property type="entry name" value="rSAM"/>
</dbReference>
<dbReference type="EMBL" id="BAABHC010000014">
    <property type="protein sequence ID" value="GAA4433746.1"/>
    <property type="molecule type" value="Genomic_DNA"/>
</dbReference>
<dbReference type="PANTHER" id="PTHR43409">
    <property type="entry name" value="ANAEROBIC MAGNESIUM-PROTOPORPHYRIN IX MONOMETHYL ESTER CYCLASE-RELATED"/>
    <property type="match status" value="1"/>
</dbReference>
<dbReference type="InterPro" id="IPR023404">
    <property type="entry name" value="rSAM_horseshoe"/>
</dbReference>
<evidence type="ECO:0000313" key="9">
    <source>
        <dbReference type="Proteomes" id="UP001500552"/>
    </source>
</evidence>
<organism evidence="8 9">
    <name type="scientific">Pontibacter saemangeumensis</name>
    <dbReference type="NCBI Taxonomy" id="1084525"/>
    <lineage>
        <taxon>Bacteria</taxon>
        <taxon>Pseudomonadati</taxon>
        <taxon>Bacteroidota</taxon>
        <taxon>Cytophagia</taxon>
        <taxon>Cytophagales</taxon>
        <taxon>Hymenobacteraceae</taxon>
        <taxon>Pontibacter</taxon>
    </lineage>
</organism>
<proteinExistence type="predicted"/>
<dbReference type="InterPro" id="IPR006158">
    <property type="entry name" value="Cobalamin-bd"/>
</dbReference>
<keyword evidence="2" id="KW-0949">S-adenosyl-L-methionine</keyword>
<dbReference type="SFLD" id="SFLDS00029">
    <property type="entry name" value="Radical_SAM"/>
    <property type="match status" value="1"/>
</dbReference>
<dbReference type="PANTHER" id="PTHR43409:SF7">
    <property type="entry name" value="BLL1977 PROTEIN"/>
    <property type="match status" value="1"/>
</dbReference>
<dbReference type="SMART" id="SM00729">
    <property type="entry name" value="Elp3"/>
    <property type="match status" value="1"/>
</dbReference>
<keyword evidence="3" id="KW-0479">Metal-binding</keyword>
<dbReference type="Gene3D" id="3.80.30.20">
    <property type="entry name" value="tm_1862 like domain"/>
    <property type="match status" value="1"/>
</dbReference>
<dbReference type="SUPFAM" id="SSF102114">
    <property type="entry name" value="Radical SAM enzymes"/>
    <property type="match status" value="1"/>
</dbReference>
<protein>
    <submittedName>
        <fullName evidence="8">Radical SAM protein</fullName>
    </submittedName>
</protein>
<gene>
    <name evidence="8" type="ORF">GCM10023188_23700</name>
</gene>
<evidence type="ECO:0000256" key="5">
    <source>
        <dbReference type="ARBA" id="ARBA00023014"/>
    </source>
</evidence>
<keyword evidence="9" id="KW-1185">Reference proteome</keyword>
<reference evidence="9" key="1">
    <citation type="journal article" date="2019" name="Int. J. Syst. Evol. Microbiol.">
        <title>The Global Catalogue of Microorganisms (GCM) 10K type strain sequencing project: providing services to taxonomists for standard genome sequencing and annotation.</title>
        <authorList>
            <consortium name="The Broad Institute Genomics Platform"/>
            <consortium name="The Broad Institute Genome Sequencing Center for Infectious Disease"/>
            <person name="Wu L."/>
            <person name="Ma J."/>
        </authorList>
    </citation>
    <scope>NUCLEOTIDE SEQUENCE [LARGE SCALE GENOMIC DNA]</scope>
    <source>
        <strain evidence="9">JCM 17926</strain>
    </source>
</reference>
<evidence type="ECO:0000259" key="6">
    <source>
        <dbReference type="PROSITE" id="PS51332"/>
    </source>
</evidence>
<evidence type="ECO:0000259" key="7">
    <source>
        <dbReference type="PROSITE" id="PS51918"/>
    </source>
</evidence>
<dbReference type="InterPro" id="IPR036724">
    <property type="entry name" value="Cobalamin-bd_sf"/>
</dbReference>
<evidence type="ECO:0000256" key="1">
    <source>
        <dbReference type="ARBA" id="ARBA00001966"/>
    </source>
</evidence>
<evidence type="ECO:0000256" key="2">
    <source>
        <dbReference type="ARBA" id="ARBA00022691"/>
    </source>
</evidence>
<dbReference type="PROSITE" id="PS51918">
    <property type="entry name" value="RADICAL_SAM"/>
    <property type="match status" value="1"/>
</dbReference>
<evidence type="ECO:0000256" key="3">
    <source>
        <dbReference type="ARBA" id="ARBA00022723"/>
    </source>
</evidence>
<dbReference type="SFLD" id="SFLDG01082">
    <property type="entry name" value="B12-binding_domain_containing"/>
    <property type="match status" value="1"/>
</dbReference>
<name>A0ABP8LSL0_9BACT</name>
<dbReference type="InterPro" id="IPR006638">
    <property type="entry name" value="Elp3/MiaA/NifB-like_rSAM"/>
</dbReference>
<dbReference type="SUPFAM" id="SSF52242">
    <property type="entry name" value="Cobalamin (vitamin B12)-binding domain"/>
    <property type="match status" value="1"/>
</dbReference>
<feature type="domain" description="B12-binding" evidence="6">
    <location>
        <begin position="136"/>
        <end position="288"/>
    </location>
</feature>
<dbReference type="Gene3D" id="3.40.50.280">
    <property type="entry name" value="Cobalamin-binding domain"/>
    <property type="match status" value="1"/>
</dbReference>
<dbReference type="Proteomes" id="UP001500552">
    <property type="component" value="Unassembled WGS sequence"/>
</dbReference>
<evidence type="ECO:0000256" key="4">
    <source>
        <dbReference type="ARBA" id="ARBA00023004"/>
    </source>
</evidence>
<dbReference type="RefSeq" id="WP_345159285.1">
    <property type="nucleotide sequence ID" value="NZ_BAABHC010000014.1"/>
</dbReference>
<dbReference type="InterPro" id="IPR051198">
    <property type="entry name" value="BchE-like"/>
</dbReference>
<keyword evidence="5" id="KW-0411">Iron-sulfur</keyword>
<feature type="domain" description="Radical SAM core" evidence="7">
    <location>
        <begin position="344"/>
        <end position="567"/>
    </location>
</feature>